<dbReference type="InterPro" id="IPR013785">
    <property type="entry name" value="Aldolase_TIM"/>
</dbReference>
<dbReference type="InterPro" id="IPR013132">
    <property type="entry name" value="PseI/NeuA/B-like_N"/>
</dbReference>
<accession>A0ABR8LUT2</accession>
<reference evidence="2 3" key="1">
    <citation type="submission" date="2020-09" db="EMBL/GenBank/DDBJ databases">
        <title>Bacillus nautilus sp. nov., Chryseoglobus crepusculi sp. nov, and Psychrobacter noctis sp. nov., isolated from deep-sea sponges from the equatorial Atlantic.</title>
        <authorList>
            <person name="Stennett H.L."/>
            <person name="Williams S.E."/>
        </authorList>
    </citation>
    <scope>NUCLEOTIDE SEQUENCE [LARGE SCALE GENOMIC DNA]</scope>
    <source>
        <strain evidence="2 3">28M-24</strain>
    </source>
</reference>
<dbReference type="Proteomes" id="UP000627521">
    <property type="component" value="Unassembled WGS sequence"/>
</dbReference>
<feature type="domain" description="PseI/NeuA/B-like" evidence="1">
    <location>
        <begin position="27"/>
        <end position="270"/>
    </location>
</feature>
<name>A0ABR8LUT2_9FLAO</name>
<dbReference type="PANTHER" id="PTHR42966">
    <property type="entry name" value="N-ACETYLNEURAMINATE SYNTHASE"/>
    <property type="match status" value="1"/>
</dbReference>
<organism evidence="2 3">
    <name type="scientific">Olleya marilimosa</name>
    <dbReference type="NCBI Taxonomy" id="272164"/>
    <lineage>
        <taxon>Bacteria</taxon>
        <taxon>Pseudomonadati</taxon>
        <taxon>Bacteroidota</taxon>
        <taxon>Flavobacteriia</taxon>
        <taxon>Flavobacteriales</taxon>
        <taxon>Flavobacteriaceae</taxon>
    </lineage>
</organism>
<proteinExistence type="predicted"/>
<sequence length="291" mass="33100">MNTYKKPYIIAEIGCNHKGDMQIAKELIQMAKIFCNVDAVKFQKRHNIELLTEEQYNSPHPNPSNSYGDTYGAHREYLEFDLSQHQELKTFCESIGIDYSTSVWDLTSAKEIASLQPKFIKIPSACNNNVIMLAWLCENYKGELHISTGMTTKDEIEDLVKLFTKHNRAKDLVLYNCTSGYPVPFEDVCLLDINLLIEKYGNQVKHIGFSGHHLGIAVDVAAYTLGAPIIERHYTLDRTWKGTDHAASLEPMGLRKLSRDLNAVHKALTFKSQDILPIEQVQRDKLKNQKG</sequence>
<evidence type="ECO:0000259" key="1">
    <source>
        <dbReference type="Pfam" id="PF03102"/>
    </source>
</evidence>
<evidence type="ECO:0000313" key="3">
    <source>
        <dbReference type="Proteomes" id="UP000627521"/>
    </source>
</evidence>
<comment type="caution">
    <text evidence="2">The sequence shown here is derived from an EMBL/GenBank/DDBJ whole genome shotgun (WGS) entry which is preliminary data.</text>
</comment>
<protein>
    <submittedName>
        <fullName evidence="2">N-acetylneuraminate synthase family protein</fullName>
    </submittedName>
</protein>
<dbReference type="RefSeq" id="WP_191100059.1">
    <property type="nucleotide sequence ID" value="NZ_JACXXF010000005.1"/>
</dbReference>
<keyword evidence="3" id="KW-1185">Reference proteome</keyword>
<dbReference type="SUPFAM" id="SSF51569">
    <property type="entry name" value="Aldolase"/>
    <property type="match status" value="1"/>
</dbReference>
<dbReference type="PANTHER" id="PTHR42966:SF1">
    <property type="entry name" value="SIALIC ACID SYNTHASE"/>
    <property type="match status" value="1"/>
</dbReference>
<dbReference type="InterPro" id="IPR051690">
    <property type="entry name" value="PseI-like"/>
</dbReference>
<gene>
    <name evidence="2" type="ORF">IEG06_09000</name>
</gene>
<dbReference type="Gene3D" id="3.20.20.70">
    <property type="entry name" value="Aldolase class I"/>
    <property type="match status" value="1"/>
</dbReference>
<evidence type="ECO:0000313" key="2">
    <source>
        <dbReference type="EMBL" id="MBD3863590.1"/>
    </source>
</evidence>
<dbReference type="Pfam" id="PF03102">
    <property type="entry name" value="NeuB"/>
    <property type="match status" value="1"/>
</dbReference>
<dbReference type="EMBL" id="JACXXH010000004">
    <property type="protein sequence ID" value="MBD3863590.1"/>
    <property type="molecule type" value="Genomic_DNA"/>
</dbReference>